<sequence length="169" mass="18942">MNKNLPFTQPEQDLYFNVSLGLSVLRKLSSTKKGKLLINNERLALMIFLLKNPLVAAKLLTNLGHSTLQLSASESYSVRSLAPNLDELLDQRLLKAILIFLAQRKMLAVSFRKLEGAMYTLTETGYQAAEALVGPFFSTVLVRLERLADLNSVPTKVLYQQIYSIITKP</sequence>
<evidence type="ECO:0000313" key="1">
    <source>
        <dbReference type="EMBL" id="TFW29882.1"/>
    </source>
</evidence>
<proteinExistence type="predicted"/>
<name>A0A4Y9SSW6_9BURK</name>
<organism evidence="1 2">
    <name type="scientific">Massilia horti</name>
    <dbReference type="NCBI Taxonomy" id="2562153"/>
    <lineage>
        <taxon>Bacteria</taxon>
        <taxon>Pseudomonadati</taxon>
        <taxon>Pseudomonadota</taxon>
        <taxon>Betaproteobacteria</taxon>
        <taxon>Burkholderiales</taxon>
        <taxon>Oxalobacteraceae</taxon>
        <taxon>Telluria group</taxon>
        <taxon>Massilia</taxon>
    </lineage>
</organism>
<dbReference type="EMBL" id="SPUM01000118">
    <property type="protein sequence ID" value="TFW29882.1"/>
    <property type="molecule type" value="Genomic_DNA"/>
</dbReference>
<dbReference type="InterPro" id="IPR046902">
    <property type="entry name" value="ABC-3C_MC4"/>
</dbReference>
<dbReference type="AlphaFoldDB" id="A0A4Y9SSW6"/>
<keyword evidence="2" id="KW-1185">Reference proteome</keyword>
<comment type="caution">
    <text evidence="1">The sequence shown here is derived from an EMBL/GenBank/DDBJ whole genome shotgun (WGS) entry which is preliminary data.</text>
</comment>
<evidence type="ECO:0000313" key="2">
    <source>
        <dbReference type="Proteomes" id="UP000297258"/>
    </source>
</evidence>
<protein>
    <submittedName>
        <fullName evidence="1">Uncharacterized protein</fullName>
    </submittedName>
</protein>
<accession>A0A4Y9SSW6</accession>
<dbReference type="RefSeq" id="WP_135085661.1">
    <property type="nucleotide sequence ID" value="NZ_SPUM01000118.1"/>
</dbReference>
<reference evidence="1 2" key="1">
    <citation type="submission" date="2019-03" db="EMBL/GenBank/DDBJ databases">
        <title>Draft genome of Massilia hortus sp. nov., a novel bacterial species of the Oxalobacteraceae family.</title>
        <authorList>
            <person name="Peta V."/>
            <person name="Raths R."/>
            <person name="Bucking H."/>
        </authorList>
    </citation>
    <scope>NUCLEOTIDE SEQUENCE [LARGE SCALE GENOMIC DNA]</scope>
    <source>
        <strain evidence="1 2">ONC3</strain>
    </source>
</reference>
<gene>
    <name evidence="1" type="ORF">E4O92_17860</name>
</gene>
<dbReference type="Pfam" id="PF20290">
    <property type="entry name" value="MC4"/>
    <property type="match status" value="1"/>
</dbReference>
<dbReference type="Proteomes" id="UP000297258">
    <property type="component" value="Unassembled WGS sequence"/>
</dbReference>
<dbReference type="OrthoDB" id="8773759at2"/>